<dbReference type="SUPFAM" id="SSF52821">
    <property type="entry name" value="Rhodanese/Cell cycle control phosphatase"/>
    <property type="match status" value="2"/>
</dbReference>
<gene>
    <name evidence="4" type="ORF">LX16_0878</name>
</gene>
<reference evidence="4 5" key="1">
    <citation type="journal article" date="2013" name="Stand. Genomic Sci.">
        <title>Genomic Encyclopedia of Type Strains, Phase I: The one thousand microbial genomes (KMG-I) project.</title>
        <authorList>
            <person name="Kyrpides N.C."/>
            <person name="Woyke T."/>
            <person name="Eisen J.A."/>
            <person name="Garrity G."/>
            <person name="Lilburn T.G."/>
            <person name="Beck B.J."/>
            <person name="Whitman W.B."/>
            <person name="Hugenholtz P."/>
            <person name="Klenk H.P."/>
        </authorList>
    </citation>
    <scope>NUCLEOTIDE SEQUENCE [LARGE SCALE GENOMIC DNA]</scope>
    <source>
        <strain evidence="4 5">DSM 45044</strain>
    </source>
</reference>
<dbReference type="AlphaFoldDB" id="A0A562VBD8"/>
<dbReference type="OrthoDB" id="9770030at2"/>
<keyword evidence="1 4" id="KW-0808">Transferase</keyword>
<dbReference type="SMART" id="SM00450">
    <property type="entry name" value="RHOD"/>
    <property type="match status" value="2"/>
</dbReference>
<dbReference type="PANTHER" id="PTHR11364:SF27">
    <property type="entry name" value="SULFURTRANSFERASE"/>
    <property type="match status" value="1"/>
</dbReference>
<dbReference type="Gene3D" id="3.40.250.10">
    <property type="entry name" value="Rhodanese-like domain"/>
    <property type="match status" value="2"/>
</dbReference>
<accession>A0A562VBD8</accession>
<dbReference type="GO" id="GO:0004792">
    <property type="term" value="F:thiosulfate-cyanide sulfurtransferase activity"/>
    <property type="evidence" value="ECO:0007669"/>
    <property type="project" value="TreeGrafter"/>
</dbReference>
<dbReference type="CDD" id="cd01448">
    <property type="entry name" value="TST_Repeat_1"/>
    <property type="match status" value="1"/>
</dbReference>
<evidence type="ECO:0000313" key="4">
    <source>
        <dbReference type="EMBL" id="TWJ15178.1"/>
    </source>
</evidence>
<dbReference type="EMBL" id="VLLL01000005">
    <property type="protein sequence ID" value="TWJ15178.1"/>
    <property type="molecule type" value="Genomic_DNA"/>
</dbReference>
<keyword evidence="4" id="KW-0670">Pyruvate</keyword>
<comment type="caution">
    <text evidence="4">The sequence shown here is derived from an EMBL/GenBank/DDBJ whole genome shotgun (WGS) entry which is preliminary data.</text>
</comment>
<dbReference type="Pfam" id="PF00581">
    <property type="entry name" value="Rhodanese"/>
    <property type="match status" value="2"/>
</dbReference>
<keyword evidence="5" id="KW-1185">Reference proteome</keyword>
<evidence type="ECO:0000313" key="5">
    <source>
        <dbReference type="Proteomes" id="UP000321617"/>
    </source>
</evidence>
<feature type="domain" description="Rhodanese" evidence="3">
    <location>
        <begin position="16"/>
        <end position="136"/>
    </location>
</feature>
<keyword evidence="2" id="KW-0677">Repeat</keyword>
<dbReference type="PROSITE" id="PS50206">
    <property type="entry name" value="RHODANESE_3"/>
    <property type="match status" value="2"/>
</dbReference>
<dbReference type="InterPro" id="IPR045078">
    <property type="entry name" value="TST/MPST-like"/>
</dbReference>
<feature type="domain" description="Rhodanese" evidence="3">
    <location>
        <begin position="172"/>
        <end position="274"/>
    </location>
</feature>
<protein>
    <submittedName>
        <fullName evidence="4">Thiosulfate/3-mercaptopyruvate sulfurtransferase</fullName>
    </submittedName>
</protein>
<evidence type="ECO:0000256" key="1">
    <source>
        <dbReference type="ARBA" id="ARBA00022679"/>
    </source>
</evidence>
<proteinExistence type="predicted"/>
<evidence type="ECO:0000256" key="2">
    <source>
        <dbReference type="ARBA" id="ARBA00022737"/>
    </source>
</evidence>
<dbReference type="PANTHER" id="PTHR11364">
    <property type="entry name" value="THIOSULFATE SULFERTANSFERASE"/>
    <property type="match status" value="1"/>
</dbReference>
<sequence>MATMAMVTVAQLVDSVAAKRVLLDVRWSLAEGADVDAYRAGHLVGAVFLDLDSDVCGPHSPDGSGGRHPLPDPAALQGVLRRAGVDDDTAVVVYDDGSYMSAARTWWTLRWAGLANVQVLTGGYPAAVAAGVPTTTEVPAPEPGDVTVRPGALPVLDAGEAADLARRGGLYDVRAAERYRGEVEPIDPVAGHVPGAHSLPADRIMADRGRGFRPPAELAEVFDGIDTAEAGLYCGSGVTAARTALAMTSVGLPTPAVYIGSWSDWTSDLHRPVATGDE</sequence>
<name>A0A562VBD8_9ACTN</name>
<evidence type="ECO:0000259" key="3">
    <source>
        <dbReference type="PROSITE" id="PS50206"/>
    </source>
</evidence>
<organism evidence="4 5">
    <name type="scientific">Stackebrandtia albiflava</name>
    <dbReference type="NCBI Taxonomy" id="406432"/>
    <lineage>
        <taxon>Bacteria</taxon>
        <taxon>Bacillati</taxon>
        <taxon>Actinomycetota</taxon>
        <taxon>Actinomycetes</taxon>
        <taxon>Glycomycetales</taxon>
        <taxon>Glycomycetaceae</taxon>
        <taxon>Stackebrandtia</taxon>
    </lineage>
</organism>
<dbReference type="InterPro" id="IPR036873">
    <property type="entry name" value="Rhodanese-like_dom_sf"/>
</dbReference>
<dbReference type="Proteomes" id="UP000321617">
    <property type="component" value="Unassembled WGS sequence"/>
</dbReference>
<dbReference type="InterPro" id="IPR001763">
    <property type="entry name" value="Rhodanese-like_dom"/>
</dbReference>